<dbReference type="GO" id="GO:0006629">
    <property type="term" value="P:lipid metabolic process"/>
    <property type="evidence" value="ECO:0007669"/>
    <property type="project" value="InterPro"/>
</dbReference>
<sequence>MPSSGPFPALPAFGRLVLSQFVVLLLVFGCVEYTKGFQTVEMTAADVSSTGHLAQGDATSITNGPSVPTFRAGVPRKGIYSGVVNDEIVAGDAHNELDLPYLDEAAILSIQEDAFLETRKHQETNPNEQRPYYAACPFYDKLVSAYWGCRFMQASRAILTQYPGNFSTVFSSKMPANPSGDWPQVLTDLRPDPPFEVPKALIEHERGTFYWLFRHVSNLYKYAYRVADLGKAARLPPVPPGWSEQRLLFIQETDPSTFSAAFADTPLAETMMHWSREAMLVVIRGTMSAEEWSFDFQYNFAEGQARNDFPGRVHQGIYRAYTLIVQDIMAEVARLRPSHVFVTGHSLGGALSHLIAYTIADRYPEITVDAVAFASVMMADDGLMTAIRAKVNLRNVFYLGRGQDGHLYRVGDLIPQATCGPFHGCPSLGTGDSSARYKYAMMGSYVPFYSEDMPNTSAWKLEESVFPFVPVMFYVSTHLCSYACWLSTGIDSETRCYFPRQSIPNKDEFRDEEVCWIYDTVMQQIL</sequence>
<dbReference type="Proteomes" id="UP000355283">
    <property type="component" value="Unassembled WGS sequence"/>
</dbReference>
<dbReference type="PANTHER" id="PTHR45856:SF11">
    <property type="entry name" value="FUNGAL LIPASE-LIKE DOMAIN-CONTAINING PROTEIN"/>
    <property type="match status" value="1"/>
</dbReference>
<keyword evidence="1" id="KW-0732">Signal</keyword>
<evidence type="ECO:0000259" key="2">
    <source>
        <dbReference type="Pfam" id="PF01764"/>
    </source>
</evidence>
<proteinExistence type="predicted"/>
<dbReference type="CDD" id="cd00519">
    <property type="entry name" value="Lipase_3"/>
    <property type="match status" value="1"/>
</dbReference>
<gene>
    <name evidence="3" type="ORF">NSK_005384</name>
</gene>
<dbReference type="InterPro" id="IPR002921">
    <property type="entry name" value="Fungal_lipase-type"/>
</dbReference>
<dbReference type="OrthoDB" id="426718at2759"/>
<organism evidence="3 4">
    <name type="scientific">Nannochloropsis salina CCMP1776</name>
    <dbReference type="NCBI Taxonomy" id="1027361"/>
    <lineage>
        <taxon>Eukaryota</taxon>
        <taxon>Sar</taxon>
        <taxon>Stramenopiles</taxon>
        <taxon>Ochrophyta</taxon>
        <taxon>Eustigmatophyceae</taxon>
        <taxon>Eustigmatales</taxon>
        <taxon>Monodopsidaceae</taxon>
        <taxon>Microchloropsis</taxon>
        <taxon>Microchloropsis salina</taxon>
    </lineage>
</organism>
<dbReference type="AlphaFoldDB" id="A0A4D9CVV4"/>
<name>A0A4D9CVV4_9STRA</name>
<feature type="domain" description="Fungal lipase-type" evidence="2">
    <location>
        <begin position="281"/>
        <end position="393"/>
    </location>
</feature>
<evidence type="ECO:0000313" key="3">
    <source>
        <dbReference type="EMBL" id="TFJ83320.1"/>
    </source>
</evidence>
<evidence type="ECO:0000313" key="4">
    <source>
        <dbReference type="Proteomes" id="UP000355283"/>
    </source>
</evidence>
<dbReference type="InterPro" id="IPR029058">
    <property type="entry name" value="AB_hydrolase_fold"/>
</dbReference>
<dbReference type="Pfam" id="PF01764">
    <property type="entry name" value="Lipase_3"/>
    <property type="match status" value="1"/>
</dbReference>
<feature type="signal peptide" evidence="1">
    <location>
        <begin position="1"/>
        <end position="36"/>
    </location>
</feature>
<dbReference type="PANTHER" id="PTHR45856">
    <property type="entry name" value="ALPHA/BETA-HYDROLASES SUPERFAMILY PROTEIN"/>
    <property type="match status" value="1"/>
</dbReference>
<dbReference type="SUPFAM" id="SSF53474">
    <property type="entry name" value="alpha/beta-Hydrolases"/>
    <property type="match status" value="1"/>
</dbReference>
<dbReference type="EMBL" id="SDOX01000047">
    <property type="protein sequence ID" value="TFJ83320.1"/>
    <property type="molecule type" value="Genomic_DNA"/>
</dbReference>
<protein>
    <recommendedName>
        <fullName evidence="2">Fungal lipase-type domain-containing protein</fullName>
    </recommendedName>
</protein>
<accession>A0A4D9CVV4</accession>
<reference evidence="3 4" key="1">
    <citation type="submission" date="2019-01" db="EMBL/GenBank/DDBJ databases">
        <title>Nuclear Genome Assembly of the Microalgal Biofuel strain Nannochloropsis salina CCMP1776.</title>
        <authorList>
            <person name="Hovde B."/>
        </authorList>
    </citation>
    <scope>NUCLEOTIDE SEQUENCE [LARGE SCALE GENOMIC DNA]</scope>
    <source>
        <strain evidence="3 4">CCMP1776</strain>
    </source>
</reference>
<dbReference type="InterPro" id="IPR051218">
    <property type="entry name" value="Sec_MonoDiacylglyc_Lipase"/>
</dbReference>
<feature type="chain" id="PRO_5020041832" description="Fungal lipase-type domain-containing protein" evidence="1">
    <location>
        <begin position="37"/>
        <end position="526"/>
    </location>
</feature>
<keyword evidence="4" id="KW-1185">Reference proteome</keyword>
<dbReference type="Gene3D" id="3.40.50.1820">
    <property type="entry name" value="alpha/beta hydrolase"/>
    <property type="match status" value="1"/>
</dbReference>
<evidence type="ECO:0000256" key="1">
    <source>
        <dbReference type="SAM" id="SignalP"/>
    </source>
</evidence>
<comment type="caution">
    <text evidence="3">The sequence shown here is derived from an EMBL/GenBank/DDBJ whole genome shotgun (WGS) entry which is preliminary data.</text>
</comment>